<keyword evidence="3" id="KW-0238">DNA-binding</keyword>
<evidence type="ECO:0000256" key="5">
    <source>
        <dbReference type="SAM" id="MobiDB-lite"/>
    </source>
</evidence>
<dbReference type="Gene3D" id="1.10.20.10">
    <property type="entry name" value="Histone, subunit A"/>
    <property type="match status" value="1"/>
</dbReference>
<dbReference type="InterPro" id="IPR003956">
    <property type="entry name" value="Transcrpt_fac_NFYB/HAP3_CS"/>
</dbReference>
<gene>
    <name evidence="7" type="ORF">PVAP13_4NG231400</name>
</gene>
<protein>
    <recommendedName>
        <fullName evidence="6">Transcription factor CBF/NF-Y/archaeal histone domain-containing protein</fullName>
    </recommendedName>
</protein>
<evidence type="ECO:0000256" key="2">
    <source>
        <dbReference type="ARBA" id="ARBA00023015"/>
    </source>
</evidence>
<feature type="domain" description="Transcription factor CBF/NF-Y/archaeal histone" evidence="6">
    <location>
        <begin position="48"/>
        <end position="111"/>
    </location>
</feature>
<evidence type="ECO:0000313" key="7">
    <source>
        <dbReference type="EMBL" id="KAG2605975.1"/>
    </source>
</evidence>
<dbReference type="PROSITE" id="PS00685">
    <property type="entry name" value="NFYB_HAP3"/>
    <property type="match status" value="1"/>
</dbReference>
<accession>A0A8T0T9Q9</accession>
<dbReference type="GO" id="GO:0046982">
    <property type="term" value="F:protein heterodimerization activity"/>
    <property type="evidence" value="ECO:0007669"/>
    <property type="project" value="InterPro"/>
</dbReference>
<proteinExistence type="inferred from homology"/>
<reference evidence="7" key="1">
    <citation type="submission" date="2020-05" db="EMBL/GenBank/DDBJ databases">
        <title>WGS assembly of Panicum virgatum.</title>
        <authorList>
            <person name="Lovell J.T."/>
            <person name="Jenkins J."/>
            <person name="Shu S."/>
            <person name="Juenger T.E."/>
            <person name="Schmutz J."/>
        </authorList>
    </citation>
    <scope>NUCLEOTIDE SEQUENCE</scope>
    <source>
        <strain evidence="7">AP13</strain>
    </source>
</reference>
<comment type="caution">
    <text evidence="7">The sequence shown here is derived from an EMBL/GenBank/DDBJ whole genome shotgun (WGS) entry which is preliminary data.</text>
</comment>
<dbReference type="AlphaFoldDB" id="A0A8T0T9Q9"/>
<keyword evidence="8" id="KW-1185">Reference proteome</keyword>
<evidence type="ECO:0000313" key="8">
    <source>
        <dbReference type="Proteomes" id="UP000823388"/>
    </source>
</evidence>
<dbReference type="EMBL" id="CM029044">
    <property type="protein sequence ID" value="KAG2605975.1"/>
    <property type="molecule type" value="Genomic_DNA"/>
</dbReference>
<name>A0A8T0T9Q9_PANVG</name>
<dbReference type="SUPFAM" id="SSF47113">
    <property type="entry name" value="Histone-fold"/>
    <property type="match status" value="1"/>
</dbReference>
<comment type="similarity">
    <text evidence="1">Belongs to the NFYB/HAP3 subunit family.</text>
</comment>
<keyword evidence="2" id="KW-0805">Transcription regulation</keyword>
<keyword evidence="4" id="KW-0804">Transcription</keyword>
<evidence type="ECO:0000256" key="1">
    <source>
        <dbReference type="ARBA" id="ARBA00009053"/>
    </source>
</evidence>
<dbReference type="InterPro" id="IPR009072">
    <property type="entry name" value="Histone-fold"/>
</dbReference>
<dbReference type="Proteomes" id="UP000823388">
    <property type="component" value="Chromosome 4N"/>
</dbReference>
<dbReference type="Pfam" id="PF00808">
    <property type="entry name" value="CBFD_NFYB_HMF"/>
    <property type="match status" value="1"/>
</dbReference>
<dbReference type="InterPro" id="IPR003958">
    <property type="entry name" value="CBFA_NFYB_domain"/>
</dbReference>
<organism evidence="7 8">
    <name type="scientific">Panicum virgatum</name>
    <name type="common">Blackwell switchgrass</name>
    <dbReference type="NCBI Taxonomy" id="38727"/>
    <lineage>
        <taxon>Eukaryota</taxon>
        <taxon>Viridiplantae</taxon>
        <taxon>Streptophyta</taxon>
        <taxon>Embryophyta</taxon>
        <taxon>Tracheophyta</taxon>
        <taxon>Spermatophyta</taxon>
        <taxon>Magnoliopsida</taxon>
        <taxon>Liliopsida</taxon>
        <taxon>Poales</taxon>
        <taxon>Poaceae</taxon>
        <taxon>PACMAD clade</taxon>
        <taxon>Panicoideae</taxon>
        <taxon>Panicodae</taxon>
        <taxon>Paniceae</taxon>
        <taxon>Panicinae</taxon>
        <taxon>Panicum</taxon>
        <taxon>Panicum sect. Hiantes</taxon>
    </lineage>
</organism>
<dbReference type="PANTHER" id="PTHR11064">
    <property type="entry name" value="CCAAT-BINDING TRANSCRIPTION FACTOR-RELATED"/>
    <property type="match status" value="1"/>
</dbReference>
<dbReference type="PRINTS" id="PR00615">
    <property type="entry name" value="CCAATSUBUNTA"/>
</dbReference>
<dbReference type="PANTHER" id="PTHR11064:SF164">
    <property type="entry name" value="HAP3 SUBUNIT OF HAP COMPLEX"/>
    <property type="match status" value="1"/>
</dbReference>
<evidence type="ECO:0000256" key="3">
    <source>
        <dbReference type="ARBA" id="ARBA00023125"/>
    </source>
</evidence>
<feature type="region of interest" description="Disordered" evidence="5">
    <location>
        <begin position="228"/>
        <end position="249"/>
    </location>
</feature>
<dbReference type="CDD" id="cd22907">
    <property type="entry name" value="HFD_NFYB"/>
    <property type="match status" value="1"/>
</dbReference>
<sequence length="249" mass="26821">MSTDPQGPKPWAPCAMAPERAAVAKEAMSTEPLVPGTEPVIRGQDRLMPVANVSRIMRHALPPHAKISDGAKEMIQDCVSEFISFVTGEANERCHTEHRKTVTAEDIVWAMNRLGFDDYIRPLNTFLQRMREIEGGDGAGGSGSGRGSRRGSSLVALHGAQTMRPAYPDAPQGYAVRPVIPRPVPVPASNAVASRFGSRYQLPGGQRSMAPYYGGAAFRAGGNRGGFYGDEASSSNEAPTARRARSRHY</sequence>
<dbReference type="GO" id="GO:0000978">
    <property type="term" value="F:RNA polymerase II cis-regulatory region sequence-specific DNA binding"/>
    <property type="evidence" value="ECO:0007669"/>
    <property type="project" value="TreeGrafter"/>
</dbReference>
<dbReference type="InterPro" id="IPR027113">
    <property type="entry name" value="Transc_fact_NFYB/HAP3"/>
</dbReference>
<dbReference type="GO" id="GO:0001228">
    <property type="term" value="F:DNA-binding transcription activator activity, RNA polymerase II-specific"/>
    <property type="evidence" value="ECO:0007669"/>
    <property type="project" value="InterPro"/>
</dbReference>
<evidence type="ECO:0000259" key="6">
    <source>
        <dbReference type="Pfam" id="PF00808"/>
    </source>
</evidence>
<evidence type="ECO:0000256" key="4">
    <source>
        <dbReference type="ARBA" id="ARBA00023163"/>
    </source>
</evidence>
<dbReference type="GO" id="GO:0016602">
    <property type="term" value="C:CCAAT-binding factor complex"/>
    <property type="evidence" value="ECO:0007669"/>
    <property type="project" value="InterPro"/>
</dbReference>